<protein>
    <recommendedName>
        <fullName evidence="1">FMN-binding domain-containing protein</fullName>
    </recommendedName>
</protein>
<evidence type="ECO:0000313" key="2">
    <source>
        <dbReference type="EMBL" id="GGW26967.1"/>
    </source>
</evidence>
<sequence>MINRIKTTGLFLLISMLLMGSGLPKQLQKRVEKEIEKVFEIENIAMKPVSIPDATNRSLPTKITTDNFFKLEKGSRLIGYFYVGNAPSKTAIFDYLVVFDANLTVVHSKVLVYREEYGGEIGSKRWLQQFIGKSGKDRVDHTTNIDGISGATISVRSMTNSMDNLLQTIGILQNKKLL</sequence>
<gene>
    <name evidence="2" type="ORF">GCM10007383_10350</name>
</gene>
<proteinExistence type="predicted"/>
<reference evidence="2" key="1">
    <citation type="journal article" date="2014" name="Int. J. Syst. Evol. Microbiol.">
        <title>Complete genome sequence of Corynebacterium casei LMG S-19264T (=DSM 44701T), isolated from a smear-ripened cheese.</title>
        <authorList>
            <consortium name="US DOE Joint Genome Institute (JGI-PGF)"/>
            <person name="Walter F."/>
            <person name="Albersmeier A."/>
            <person name="Kalinowski J."/>
            <person name="Ruckert C."/>
        </authorList>
    </citation>
    <scope>NUCLEOTIDE SEQUENCE</scope>
    <source>
        <strain evidence="2">KCTC 12113</strain>
    </source>
</reference>
<dbReference type="Pfam" id="PF04205">
    <property type="entry name" value="FMN_bind"/>
    <property type="match status" value="1"/>
</dbReference>
<evidence type="ECO:0000259" key="1">
    <source>
        <dbReference type="SMART" id="SM00900"/>
    </source>
</evidence>
<dbReference type="AlphaFoldDB" id="A0A918IQC9"/>
<comment type="caution">
    <text evidence="2">The sequence shown here is derived from an EMBL/GenBank/DDBJ whole genome shotgun (WGS) entry which is preliminary data.</text>
</comment>
<dbReference type="SMART" id="SM00900">
    <property type="entry name" value="FMN_bind"/>
    <property type="match status" value="1"/>
</dbReference>
<organism evidence="2 3">
    <name type="scientific">Arenibacter certesii</name>
    <dbReference type="NCBI Taxonomy" id="228955"/>
    <lineage>
        <taxon>Bacteria</taxon>
        <taxon>Pseudomonadati</taxon>
        <taxon>Bacteroidota</taxon>
        <taxon>Flavobacteriia</taxon>
        <taxon>Flavobacteriales</taxon>
        <taxon>Flavobacteriaceae</taxon>
        <taxon>Arenibacter</taxon>
    </lineage>
</organism>
<dbReference type="GO" id="GO:0016020">
    <property type="term" value="C:membrane"/>
    <property type="evidence" value="ECO:0007669"/>
    <property type="project" value="InterPro"/>
</dbReference>
<accession>A0A918IQC9</accession>
<dbReference type="InterPro" id="IPR007329">
    <property type="entry name" value="FMN-bd"/>
</dbReference>
<reference evidence="2" key="2">
    <citation type="submission" date="2020-09" db="EMBL/GenBank/DDBJ databases">
        <authorList>
            <person name="Sun Q."/>
            <person name="Kim S."/>
        </authorList>
    </citation>
    <scope>NUCLEOTIDE SEQUENCE</scope>
    <source>
        <strain evidence="2">KCTC 12113</strain>
    </source>
</reference>
<evidence type="ECO:0000313" key="3">
    <source>
        <dbReference type="Proteomes" id="UP000634668"/>
    </source>
</evidence>
<name>A0A918IQC9_9FLAO</name>
<keyword evidence="3" id="KW-1185">Reference proteome</keyword>
<dbReference type="Proteomes" id="UP000634668">
    <property type="component" value="Unassembled WGS sequence"/>
</dbReference>
<dbReference type="EMBL" id="BMWP01000005">
    <property type="protein sequence ID" value="GGW26967.1"/>
    <property type="molecule type" value="Genomic_DNA"/>
</dbReference>
<dbReference type="RefSeq" id="WP_034234372.1">
    <property type="nucleotide sequence ID" value="NZ_BMWP01000005.1"/>
</dbReference>
<dbReference type="GO" id="GO:0010181">
    <property type="term" value="F:FMN binding"/>
    <property type="evidence" value="ECO:0007669"/>
    <property type="project" value="InterPro"/>
</dbReference>
<feature type="domain" description="FMN-binding" evidence="1">
    <location>
        <begin position="88"/>
        <end position="169"/>
    </location>
</feature>